<feature type="compositionally biased region" description="Acidic residues" evidence="1">
    <location>
        <begin position="226"/>
        <end position="242"/>
    </location>
</feature>
<dbReference type="AlphaFoldDB" id="A0A087TL03"/>
<name>A0A087TL03_STEMI</name>
<sequence>MVSGRYRFQIQREEFGGTLYSIAYAQNKGLLFAVCGESIHKDHLVRAFVFNITDQKLLNVFAPRTGTFTRPHDIAALPNGDEAFVCEIGPNLVWKFIRVYHKSTKKVLSVPDVELHASQATGKPEKLYNVIPVNKDRDMEKKTPIDEDSSGFETSLIIMSLLAIPVLCLVVVTIVIRLRRRGKLQQSYFGNLKGWWGGYRTPHPQDKFNLGNLLNPHKGFDRVSVEESDAEGEDGSDSDVEEYSAVAKKT</sequence>
<dbReference type="Gene3D" id="2.120.10.30">
    <property type="entry name" value="TolB, C-terminal domain"/>
    <property type="match status" value="1"/>
</dbReference>
<feature type="non-terminal residue" evidence="3">
    <location>
        <position position="250"/>
    </location>
</feature>
<keyword evidence="3" id="KW-0503">Monooxygenase</keyword>
<protein>
    <submittedName>
        <fullName evidence="3">Peptidyl-glycine alpha-amidating monooxygenase B</fullName>
    </submittedName>
</protein>
<feature type="region of interest" description="Disordered" evidence="1">
    <location>
        <begin position="222"/>
        <end position="250"/>
    </location>
</feature>
<evidence type="ECO:0000313" key="4">
    <source>
        <dbReference type="Proteomes" id="UP000054359"/>
    </source>
</evidence>
<keyword evidence="4" id="KW-1185">Reference proteome</keyword>
<reference evidence="3 4" key="1">
    <citation type="submission" date="2013-11" db="EMBL/GenBank/DDBJ databases">
        <title>Genome sequencing of Stegodyphus mimosarum.</title>
        <authorList>
            <person name="Bechsgaard J."/>
        </authorList>
    </citation>
    <scope>NUCLEOTIDE SEQUENCE [LARGE SCALE GENOMIC DNA]</scope>
</reference>
<keyword evidence="2" id="KW-1133">Transmembrane helix</keyword>
<keyword evidence="2" id="KW-0812">Transmembrane</keyword>
<gene>
    <name evidence="3" type="ORF">X975_00476</name>
</gene>
<keyword evidence="2" id="KW-0472">Membrane</keyword>
<dbReference type="SUPFAM" id="SSF75011">
    <property type="entry name" value="3-carboxy-cis,cis-mucoante lactonizing enzyme"/>
    <property type="match status" value="1"/>
</dbReference>
<dbReference type="InterPro" id="IPR011042">
    <property type="entry name" value="6-blade_b-propeller_TolB-like"/>
</dbReference>
<evidence type="ECO:0000256" key="2">
    <source>
        <dbReference type="SAM" id="Phobius"/>
    </source>
</evidence>
<dbReference type="OMA" id="AHINTVW"/>
<dbReference type="OrthoDB" id="10018185at2759"/>
<dbReference type="EMBL" id="KK115710">
    <property type="protein sequence ID" value="KFM65792.1"/>
    <property type="molecule type" value="Genomic_DNA"/>
</dbReference>
<proteinExistence type="predicted"/>
<feature type="transmembrane region" description="Helical" evidence="2">
    <location>
        <begin position="156"/>
        <end position="176"/>
    </location>
</feature>
<evidence type="ECO:0000313" key="3">
    <source>
        <dbReference type="EMBL" id="KFM65792.1"/>
    </source>
</evidence>
<dbReference type="Proteomes" id="UP000054359">
    <property type="component" value="Unassembled WGS sequence"/>
</dbReference>
<keyword evidence="3" id="KW-0560">Oxidoreductase</keyword>
<dbReference type="GO" id="GO:0004497">
    <property type="term" value="F:monooxygenase activity"/>
    <property type="evidence" value="ECO:0007669"/>
    <property type="project" value="UniProtKB-KW"/>
</dbReference>
<evidence type="ECO:0000256" key="1">
    <source>
        <dbReference type="SAM" id="MobiDB-lite"/>
    </source>
</evidence>
<accession>A0A087TL03</accession>
<organism evidence="3 4">
    <name type="scientific">Stegodyphus mimosarum</name>
    <name type="common">African social velvet spider</name>
    <dbReference type="NCBI Taxonomy" id="407821"/>
    <lineage>
        <taxon>Eukaryota</taxon>
        <taxon>Metazoa</taxon>
        <taxon>Ecdysozoa</taxon>
        <taxon>Arthropoda</taxon>
        <taxon>Chelicerata</taxon>
        <taxon>Arachnida</taxon>
        <taxon>Araneae</taxon>
        <taxon>Araneomorphae</taxon>
        <taxon>Entelegynae</taxon>
        <taxon>Eresoidea</taxon>
        <taxon>Eresidae</taxon>
        <taxon>Stegodyphus</taxon>
    </lineage>
</organism>